<dbReference type="GO" id="GO:0005886">
    <property type="term" value="C:plasma membrane"/>
    <property type="evidence" value="ECO:0007669"/>
    <property type="project" value="TreeGrafter"/>
</dbReference>
<evidence type="ECO:0000256" key="2">
    <source>
        <dbReference type="SAM" id="Phobius"/>
    </source>
</evidence>
<comment type="similarity">
    <text evidence="1">Belongs to the peptidase A24 family.</text>
</comment>
<feature type="transmembrane region" description="Helical" evidence="2">
    <location>
        <begin position="103"/>
        <end position="123"/>
    </location>
</feature>
<dbReference type="GO" id="GO:0006465">
    <property type="term" value="P:signal peptide processing"/>
    <property type="evidence" value="ECO:0007669"/>
    <property type="project" value="TreeGrafter"/>
</dbReference>
<feature type="transmembrane region" description="Helical" evidence="2">
    <location>
        <begin position="54"/>
        <end position="73"/>
    </location>
</feature>
<dbReference type="InterPro" id="IPR000045">
    <property type="entry name" value="Prepilin_IV_endopep_pep"/>
</dbReference>
<dbReference type="InterPro" id="IPR050882">
    <property type="entry name" value="Prepilin_peptidase/N-MTase"/>
</dbReference>
<gene>
    <name evidence="4" type="ORF">IDM48_08920</name>
</gene>
<dbReference type="PANTHER" id="PTHR30487:SF0">
    <property type="entry name" value="PREPILIN LEADER PEPTIDASE_N-METHYLTRANSFERASE-RELATED"/>
    <property type="match status" value="1"/>
</dbReference>
<feature type="transmembrane region" description="Helical" evidence="2">
    <location>
        <begin position="155"/>
        <end position="173"/>
    </location>
</feature>
<keyword evidence="2" id="KW-0812">Transmembrane</keyword>
<dbReference type="AlphaFoldDB" id="A0A7H2BIJ5"/>
<feature type="transmembrane region" description="Helical" evidence="2">
    <location>
        <begin position="79"/>
        <end position="96"/>
    </location>
</feature>
<dbReference type="Pfam" id="PF01478">
    <property type="entry name" value="Peptidase_A24"/>
    <property type="match status" value="1"/>
</dbReference>
<evidence type="ECO:0000313" key="5">
    <source>
        <dbReference type="Proteomes" id="UP000516421"/>
    </source>
</evidence>
<reference evidence="4 5" key="1">
    <citation type="submission" date="2020-09" db="EMBL/GenBank/DDBJ databases">
        <title>Investigation of environmental microbe.</title>
        <authorList>
            <person name="Ou Y."/>
            <person name="Kang Q."/>
        </authorList>
    </citation>
    <scope>NUCLEOTIDE SEQUENCE [LARGE SCALE GENOMIC DNA]</scope>
    <source>
        <strain evidence="4 5">KJZ-9</strain>
    </source>
</reference>
<feature type="domain" description="Prepilin type IV endopeptidase peptidase" evidence="3">
    <location>
        <begin position="38"/>
        <end position="142"/>
    </location>
</feature>
<organism evidence="4 5">
    <name type="scientific">Rothia amarae</name>
    <dbReference type="NCBI Taxonomy" id="169480"/>
    <lineage>
        <taxon>Bacteria</taxon>
        <taxon>Bacillati</taxon>
        <taxon>Actinomycetota</taxon>
        <taxon>Actinomycetes</taxon>
        <taxon>Micrococcales</taxon>
        <taxon>Micrococcaceae</taxon>
        <taxon>Rothia</taxon>
    </lineage>
</organism>
<evidence type="ECO:0000313" key="4">
    <source>
        <dbReference type="EMBL" id="QNV39491.1"/>
    </source>
</evidence>
<evidence type="ECO:0000259" key="3">
    <source>
        <dbReference type="Pfam" id="PF01478"/>
    </source>
</evidence>
<keyword evidence="5" id="KW-1185">Reference proteome</keyword>
<dbReference type="RefSeq" id="WP_190617008.1">
    <property type="nucleotide sequence ID" value="NZ_CP061538.1"/>
</dbReference>
<accession>A0A7H2BIJ5</accession>
<dbReference type="KEGG" id="rama:IDM48_08920"/>
<keyword evidence="2" id="KW-0472">Membrane</keyword>
<dbReference type="PANTHER" id="PTHR30487">
    <property type="entry name" value="TYPE 4 PREPILIN-LIKE PROTEINS LEADER PEPTIDE-PROCESSING ENZYME"/>
    <property type="match status" value="1"/>
</dbReference>
<sequence length="175" mass="19163">MQVYLNHYFAQASAGHVVAGVQGALLVFALVVFLLQGVRLSVIDIREHRLPDRIVLPLYLWVGIPIFLIFILSDDFWHARQSTYSAVFLMGSYWILRKASRNALGLGDVKLAGIIGLICGFVAPLNSIWATLIAFVLGGLVSVALVVTRKARAKTHIPFGPFMLIGATFALFIPA</sequence>
<keyword evidence="2" id="KW-1133">Transmembrane helix</keyword>
<evidence type="ECO:0000256" key="1">
    <source>
        <dbReference type="ARBA" id="ARBA00005801"/>
    </source>
</evidence>
<dbReference type="Gene3D" id="1.20.120.1220">
    <property type="match status" value="1"/>
</dbReference>
<dbReference type="GO" id="GO:0004190">
    <property type="term" value="F:aspartic-type endopeptidase activity"/>
    <property type="evidence" value="ECO:0007669"/>
    <property type="project" value="InterPro"/>
</dbReference>
<name>A0A7H2BIJ5_9MICC</name>
<proteinExistence type="inferred from homology"/>
<feature type="transmembrane region" description="Helical" evidence="2">
    <location>
        <begin position="20"/>
        <end position="42"/>
    </location>
</feature>
<dbReference type="Proteomes" id="UP000516421">
    <property type="component" value="Chromosome"/>
</dbReference>
<dbReference type="EMBL" id="CP061538">
    <property type="protein sequence ID" value="QNV39491.1"/>
    <property type="molecule type" value="Genomic_DNA"/>
</dbReference>
<protein>
    <submittedName>
        <fullName evidence="4">Prepilin peptidase</fullName>
    </submittedName>
</protein>
<feature type="transmembrane region" description="Helical" evidence="2">
    <location>
        <begin position="129"/>
        <end position="148"/>
    </location>
</feature>